<evidence type="ECO:0000313" key="2">
    <source>
        <dbReference type="EMBL" id="KAF1765497.1"/>
    </source>
</evidence>
<accession>A0A6A5HEF3</accession>
<dbReference type="Proteomes" id="UP000483820">
    <property type="component" value="Chromosome II"/>
</dbReference>
<keyword evidence="1" id="KW-0812">Transmembrane</keyword>
<dbReference type="AlphaFoldDB" id="A0A6A5HEF3"/>
<keyword evidence="1" id="KW-1133">Transmembrane helix</keyword>
<dbReference type="EMBL" id="WUAV01000002">
    <property type="protein sequence ID" value="KAF1765497.1"/>
    <property type="molecule type" value="Genomic_DNA"/>
</dbReference>
<feature type="transmembrane region" description="Helical" evidence="1">
    <location>
        <begin position="83"/>
        <end position="114"/>
    </location>
</feature>
<dbReference type="RefSeq" id="XP_003116943.2">
    <property type="nucleotide sequence ID" value="XM_003116895.2"/>
</dbReference>
<comment type="caution">
    <text evidence="2">The sequence shown here is derived from an EMBL/GenBank/DDBJ whole genome shotgun (WGS) entry which is preliminary data.</text>
</comment>
<organism evidence="2 3">
    <name type="scientific">Caenorhabditis remanei</name>
    <name type="common">Caenorhabditis vulgaris</name>
    <dbReference type="NCBI Taxonomy" id="31234"/>
    <lineage>
        <taxon>Eukaryota</taxon>
        <taxon>Metazoa</taxon>
        <taxon>Ecdysozoa</taxon>
        <taxon>Nematoda</taxon>
        <taxon>Chromadorea</taxon>
        <taxon>Rhabditida</taxon>
        <taxon>Rhabditina</taxon>
        <taxon>Rhabditomorpha</taxon>
        <taxon>Rhabditoidea</taxon>
        <taxon>Rhabditidae</taxon>
        <taxon>Peloderinae</taxon>
        <taxon>Caenorhabditis</taxon>
    </lineage>
</organism>
<protein>
    <recommendedName>
        <fullName evidence="4">MARVEL domain-containing protein</fullName>
    </recommendedName>
</protein>
<feature type="transmembrane region" description="Helical" evidence="1">
    <location>
        <begin position="20"/>
        <end position="42"/>
    </location>
</feature>
<dbReference type="CTD" id="9821589"/>
<feature type="transmembrane region" description="Helical" evidence="1">
    <location>
        <begin position="48"/>
        <end position="71"/>
    </location>
</feature>
<dbReference type="GeneID" id="9821589"/>
<dbReference type="KEGG" id="crq:GCK72_005449"/>
<feature type="transmembrane region" description="Helical" evidence="1">
    <location>
        <begin position="126"/>
        <end position="149"/>
    </location>
</feature>
<sequence>MDAVRTNADFRFFMQWPFGVLMGFQTLFSLISLIVFYFALFLYEGTSFVIFMLSLLLVCSITHNIIHVFGLHRRVFVIFGRAVFIPATLLVFLTSAVCCIGMAISTLIVLIGFIDSLRFRARLIVVYAILTVTCAILTFACTKIVMLLFRAAPNGQIKGLVQVVIEGDRTSKITAAHTTTTTTTRTTTTTTTNFV</sequence>
<keyword evidence="1" id="KW-0472">Membrane</keyword>
<evidence type="ECO:0008006" key="4">
    <source>
        <dbReference type="Google" id="ProtNLM"/>
    </source>
</evidence>
<name>A0A6A5HEF3_CAERE</name>
<reference evidence="2 3" key="1">
    <citation type="submission" date="2019-12" db="EMBL/GenBank/DDBJ databases">
        <title>Chromosome-level assembly of the Caenorhabditis remanei genome.</title>
        <authorList>
            <person name="Teterina A.A."/>
            <person name="Willis J.H."/>
            <person name="Phillips P.C."/>
        </authorList>
    </citation>
    <scope>NUCLEOTIDE SEQUENCE [LARGE SCALE GENOMIC DNA]</scope>
    <source>
        <strain evidence="2 3">PX506</strain>
        <tissue evidence="2">Whole organism</tissue>
    </source>
</reference>
<proteinExistence type="predicted"/>
<gene>
    <name evidence="2" type="ORF">GCK72_005449</name>
</gene>
<evidence type="ECO:0000313" key="3">
    <source>
        <dbReference type="Proteomes" id="UP000483820"/>
    </source>
</evidence>
<evidence type="ECO:0000256" key="1">
    <source>
        <dbReference type="SAM" id="Phobius"/>
    </source>
</evidence>